<evidence type="ECO:0000313" key="1">
    <source>
        <dbReference type="EMBL" id="CAD8421349.1"/>
    </source>
</evidence>
<organism evidence="1">
    <name type="scientific">Proboscia inermis</name>
    <dbReference type="NCBI Taxonomy" id="420281"/>
    <lineage>
        <taxon>Eukaryota</taxon>
        <taxon>Sar</taxon>
        <taxon>Stramenopiles</taxon>
        <taxon>Ochrophyta</taxon>
        <taxon>Bacillariophyta</taxon>
        <taxon>Coscinodiscophyceae</taxon>
        <taxon>Rhizosoleniophycidae</taxon>
        <taxon>Rhizosoleniales</taxon>
        <taxon>Rhizosoleniaceae</taxon>
        <taxon>Proboscia</taxon>
    </lineage>
</organism>
<reference evidence="1" key="1">
    <citation type="submission" date="2021-01" db="EMBL/GenBank/DDBJ databases">
        <authorList>
            <person name="Corre E."/>
            <person name="Pelletier E."/>
            <person name="Niang G."/>
            <person name="Scheremetjew M."/>
            <person name="Finn R."/>
            <person name="Kale V."/>
            <person name="Holt S."/>
            <person name="Cochrane G."/>
            <person name="Meng A."/>
            <person name="Brown T."/>
            <person name="Cohen L."/>
        </authorList>
    </citation>
    <scope>NUCLEOTIDE SEQUENCE</scope>
    <source>
        <strain evidence="1">CCAP1064/1</strain>
    </source>
</reference>
<dbReference type="AlphaFoldDB" id="A0A7S0CGH2"/>
<sequence>MCRFCCNLISLVGFIFGDLSLKNILFHKYGIMKMIKLNHCMRNLRYSNVFLHIMRPSGRNALSDEGYSSNSENTVCENLGLEYASSMIRCQCVHIEQMYMAY</sequence>
<accession>A0A7S0CGH2</accession>
<dbReference type="EMBL" id="HBEL01037537">
    <property type="protein sequence ID" value="CAD8421349.1"/>
    <property type="molecule type" value="Transcribed_RNA"/>
</dbReference>
<protein>
    <submittedName>
        <fullName evidence="1">Uncharacterized protein</fullName>
    </submittedName>
</protein>
<name>A0A7S0CGH2_9STRA</name>
<proteinExistence type="predicted"/>
<gene>
    <name evidence="1" type="ORF">PINE0816_LOCUS17503</name>
</gene>